<sequence length="251" mass="28227">MLHRWRNWLGRKLPAIGSRFFDSILWEFPARSKDGGLSSGDRPAALTFDDGPHPESTPQILKLLARKNFFATFFVCGERAQAHPELIRAIIDHGHHLGNHSYGHPDAWKLSSSHIIADLDRSAAVIEQISGQPLLWYRPPYGHFTMATIRWARRSQQRIVMWNHLPPDYDSRLPHAEVIRVGRSALPQNPLICLHDNAATAVTGRCDAVLAPLIDYWQEAGLQFCLLPQEAAFRQSITSSEVTLQSGGQTT</sequence>
<dbReference type="RefSeq" id="WP_145299865.1">
    <property type="nucleotide sequence ID" value="NZ_CP036299.1"/>
</dbReference>
<dbReference type="GO" id="GO:0005975">
    <property type="term" value="P:carbohydrate metabolic process"/>
    <property type="evidence" value="ECO:0007669"/>
    <property type="project" value="InterPro"/>
</dbReference>
<organism evidence="2 3">
    <name type="scientific">Planctopirus ephydatiae</name>
    <dbReference type="NCBI Taxonomy" id="2528019"/>
    <lineage>
        <taxon>Bacteria</taxon>
        <taxon>Pseudomonadati</taxon>
        <taxon>Planctomycetota</taxon>
        <taxon>Planctomycetia</taxon>
        <taxon>Planctomycetales</taxon>
        <taxon>Planctomycetaceae</taxon>
        <taxon>Planctopirus</taxon>
    </lineage>
</organism>
<dbReference type="AlphaFoldDB" id="A0A518GPJ0"/>
<dbReference type="OrthoDB" id="62208at2"/>
<dbReference type="EC" id="3.5.1.-" evidence="2"/>
<proteinExistence type="predicted"/>
<accession>A0A518GPJ0</accession>
<dbReference type="Pfam" id="PF01522">
    <property type="entry name" value="Polysacc_deac_1"/>
    <property type="match status" value="1"/>
</dbReference>
<reference evidence="2 3" key="1">
    <citation type="submission" date="2019-02" db="EMBL/GenBank/DDBJ databases">
        <title>Deep-cultivation of Planctomycetes and their phenomic and genomic characterization uncovers novel biology.</title>
        <authorList>
            <person name="Wiegand S."/>
            <person name="Jogler M."/>
            <person name="Boedeker C."/>
            <person name="Pinto D."/>
            <person name="Vollmers J."/>
            <person name="Rivas-Marin E."/>
            <person name="Kohn T."/>
            <person name="Peeters S.H."/>
            <person name="Heuer A."/>
            <person name="Rast P."/>
            <person name="Oberbeckmann S."/>
            <person name="Bunk B."/>
            <person name="Jeske O."/>
            <person name="Meyerdierks A."/>
            <person name="Storesund J.E."/>
            <person name="Kallscheuer N."/>
            <person name="Luecker S."/>
            <person name="Lage O.M."/>
            <person name="Pohl T."/>
            <person name="Merkel B.J."/>
            <person name="Hornburger P."/>
            <person name="Mueller R.-W."/>
            <person name="Bruemmer F."/>
            <person name="Labrenz M."/>
            <person name="Spormann A.M."/>
            <person name="Op den Camp H."/>
            <person name="Overmann J."/>
            <person name="Amann R."/>
            <person name="Jetten M.S.M."/>
            <person name="Mascher T."/>
            <person name="Medema M.H."/>
            <person name="Devos D.P."/>
            <person name="Kaster A.-K."/>
            <person name="Ovreas L."/>
            <person name="Rohde M."/>
            <person name="Galperin M.Y."/>
            <person name="Jogler C."/>
        </authorList>
    </citation>
    <scope>NUCLEOTIDE SEQUENCE [LARGE SCALE GENOMIC DNA]</scope>
    <source>
        <strain evidence="2 3">Spb1</strain>
    </source>
</reference>
<feature type="domain" description="NodB homology" evidence="1">
    <location>
        <begin position="42"/>
        <end position="225"/>
    </location>
</feature>
<dbReference type="PANTHER" id="PTHR10587:SF137">
    <property type="entry name" value="4-DEOXY-4-FORMAMIDO-L-ARABINOSE-PHOSPHOUNDECAPRENOL DEFORMYLASE ARND-RELATED"/>
    <property type="match status" value="1"/>
</dbReference>
<dbReference type="SUPFAM" id="SSF88713">
    <property type="entry name" value="Glycoside hydrolase/deacetylase"/>
    <property type="match status" value="1"/>
</dbReference>
<dbReference type="CDD" id="cd10959">
    <property type="entry name" value="CE4_NodB_like_3"/>
    <property type="match status" value="1"/>
</dbReference>
<evidence type="ECO:0000313" key="2">
    <source>
        <dbReference type="EMBL" id="QDV30454.1"/>
    </source>
</evidence>
<dbReference type="Proteomes" id="UP000315349">
    <property type="component" value="Chromosome"/>
</dbReference>
<dbReference type="GO" id="GO:0016810">
    <property type="term" value="F:hydrolase activity, acting on carbon-nitrogen (but not peptide) bonds"/>
    <property type="evidence" value="ECO:0007669"/>
    <property type="project" value="InterPro"/>
</dbReference>
<evidence type="ECO:0000259" key="1">
    <source>
        <dbReference type="PROSITE" id="PS51677"/>
    </source>
</evidence>
<evidence type="ECO:0000313" key="3">
    <source>
        <dbReference type="Proteomes" id="UP000315349"/>
    </source>
</evidence>
<dbReference type="InterPro" id="IPR011330">
    <property type="entry name" value="Glyco_hydro/deAcase_b/a-brl"/>
</dbReference>
<dbReference type="KEGG" id="peh:Spb1_23870"/>
<dbReference type="InterPro" id="IPR002509">
    <property type="entry name" value="NODB_dom"/>
</dbReference>
<protein>
    <submittedName>
        <fullName evidence="2">Peptidoglycan-N-acetylmuramic acid deacetylase PdaC</fullName>
        <ecNumber evidence="2">3.5.1.-</ecNumber>
    </submittedName>
</protein>
<dbReference type="Gene3D" id="3.20.20.370">
    <property type="entry name" value="Glycoside hydrolase/deacetylase"/>
    <property type="match status" value="1"/>
</dbReference>
<dbReference type="EMBL" id="CP036299">
    <property type="protein sequence ID" value="QDV30454.1"/>
    <property type="molecule type" value="Genomic_DNA"/>
</dbReference>
<gene>
    <name evidence="2" type="primary">pdaC_2</name>
    <name evidence="2" type="ORF">Spb1_23870</name>
</gene>
<keyword evidence="3" id="KW-1185">Reference proteome</keyword>
<keyword evidence="2" id="KW-0378">Hydrolase</keyword>
<dbReference type="PANTHER" id="PTHR10587">
    <property type="entry name" value="GLYCOSYL TRANSFERASE-RELATED"/>
    <property type="match status" value="1"/>
</dbReference>
<dbReference type="InterPro" id="IPR050248">
    <property type="entry name" value="Polysacc_deacetylase_ArnD"/>
</dbReference>
<name>A0A518GPJ0_9PLAN</name>
<dbReference type="PROSITE" id="PS51677">
    <property type="entry name" value="NODB"/>
    <property type="match status" value="1"/>
</dbReference>